<dbReference type="Proteomes" id="UP000011014">
    <property type="component" value="Unassembled WGS sequence"/>
</dbReference>
<sequence>MRQASQIIESIAANFQSAIPSDDDAPERARSAPANNDDDARKRKRSVDSGASSALGEPRKKRGIISKMFGGLKKQAVVTSPTEAVIQEESTVPLVPGDLGGAEQMTALDRLLRELSPQEKEVIIDEIRSKATSASRSRKSLLQRCPSSKSKSFAANDSRNRS</sequence>
<gene>
    <name evidence="2" type="ORF">GSOID_T00018303001</name>
</gene>
<reference evidence="2" key="1">
    <citation type="journal article" date="2010" name="Science">
        <title>Plasticity of animal genome architecture unmasked by rapid evolution of a pelagic tunicate.</title>
        <authorList>
            <person name="Denoeud F."/>
            <person name="Henriet S."/>
            <person name="Mungpakdee S."/>
            <person name="Aury J.M."/>
            <person name="Da Silva C."/>
            <person name="Brinkmann H."/>
            <person name="Mikhaleva J."/>
            <person name="Olsen L.C."/>
            <person name="Jubin C."/>
            <person name="Canestro C."/>
            <person name="Bouquet J.M."/>
            <person name="Danks G."/>
            <person name="Poulain J."/>
            <person name="Campsteijn C."/>
            <person name="Adamski M."/>
            <person name="Cross I."/>
            <person name="Yadetie F."/>
            <person name="Muffato M."/>
            <person name="Louis A."/>
            <person name="Butcher S."/>
            <person name="Tsagkogeorga G."/>
            <person name="Konrad A."/>
            <person name="Singh S."/>
            <person name="Jensen M.F."/>
            <person name="Cong E.H."/>
            <person name="Eikeseth-Otteraa H."/>
            <person name="Noel B."/>
            <person name="Anthouard V."/>
            <person name="Porcel B.M."/>
            <person name="Kachouri-Lafond R."/>
            <person name="Nishino A."/>
            <person name="Ugolini M."/>
            <person name="Chourrout P."/>
            <person name="Nishida H."/>
            <person name="Aasland R."/>
            <person name="Huzurbazar S."/>
            <person name="Westhof E."/>
            <person name="Delsuc F."/>
            <person name="Lehrach H."/>
            <person name="Reinhardt R."/>
            <person name="Weissenbach J."/>
            <person name="Roy S.W."/>
            <person name="Artiguenave F."/>
            <person name="Postlethwait J.H."/>
            <person name="Manak J.R."/>
            <person name="Thompson E.M."/>
            <person name="Jaillon O."/>
            <person name="Du Pasquier L."/>
            <person name="Boudinot P."/>
            <person name="Liberles D.A."/>
            <person name="Volff J.N."/>
            <person name="Philippe H."/>
            <person name="Lenhard B."/>
            <person name="Roest Crollius H."/>
            <person name="Wincker P."/>
            <person name="Chourrout D."/>
        </authorList>
    </citation>
    <scope>NUCLEOTIDE SEQUENCE [LARGE SCALE GENOMIC DNA]</scope>
</reference>
<evidence type="ECO:0000313" key="2">
    <source>
        <dbReference type="EMBL" id="CBY30436.1"/>
    </source>
</evidence>
<dbReference type="EMBL" id="FN654276">
    <property type="protein sequence ID" value="CBY30436.1"/>
    <property type="molecule type" value="Genomic_DNA"/>
</dbReference>
<dbReference type="AlphaFoldDB" id="E4Y438"/>
<feature type="compositionally biased region" description="Polar residues" evidence="1">
    <location>
        <begin position="145"/>
        <end position="162"/>
    </location>
</feature>
<accession>E4Y438</accession>
<proteinExistence type="predicted"/>
<feature type="region of interest" description="Disordered" evidence="1">
    <location>
        <begin position="128"/>
        <end position="162"/>
    </location>
</feature>
<organism evidence="2">
    <name type="scientific">Oikopleura dioica</name>
    <name type="common">Tunicate</name>
    <dbReference type="NCBI Taxonomy" id="34765"/>
    <lineage>
        <taxon>Eukaryota</taxon>
        <taxon>Metazoa</taxon>
        <taxon>Chordata</taxon>
        <taxon>Tunicata</taxon>
        <taxon>Appendicularia</taxon>
        <taxon>Copelata</taxon>
        <taxon>Oikopleuridae</taxon>
        <taxon>Oikopleura</taxon>
    </lineage>
</organism>
<feature type="region of interest" description="Disordered" evidence="1">
    <location>
        <begin position="13"/>
        <end position="64"/>
    </location>
</feature>
<protein>
    <submittedName>
        <fullName evidence="2">Uncharacterized protein</fullName>
    </submittedName>
</protein>
<evidence type="ECO:0000256" key="1">
    <source>
        <dbReference type="SAM" id="MobiDB-lite"/>
    </source>
</evidence>
<name>E4Y438_OIKDI</name>